<protein>
    <submittedName>
        <fullName evidence="1">Uncharacterized protein</fullName>
    </submittedName>
</protein>
<keyword evidence="2" id="KW-1185">Reference proteome</keyword>
<evidence type="ECO:0000313" key="1">
    <source>
        <dbReference type="EMBL" id="KAL2629107.1"/>
    </source>
</evidence>
<organism evidence="1 2">
    <name type="scientific">Riccia fluitans</name>
    <dbReference type="NCBI Taxonomy" id="41844"/>
    <lineage>
        <taxon>Eukaryota</taxon>
        <taxon>Viridiplantae</taxon>
        <taxon>Streptophyta</taxon>
        <taxon>Embryophyta</taxon>
        <taxon>Marchantiophyta</taxon>
        <taxon>Marchantiopsida</taxon>
        <taxon>Marchantiidae</taxon>
        <taxon>Marchantiales</taxon>
        <taxon>Ricciaceae</taxon>
        <taxon>Riccia</taxon>
    </lineage>
</organism>
<comment type="caution">
    <text evidence="1">The sequence shown here is derived from an EMBL/GenBank/DDBJ whole genome shotgun (WGS) entry which is preliminary data.</text>
</comment>
<reference evidence="1 2" key="1">
    <citation type="submission" date="2024-09" db="EMBL/GenBank/DDBJ databases">
        <title>Chromosome-scale assembly of Riccia fluitans.</title>
        <authorList>
            <person name="Paukszto L."/>
            <person name="Sawicki J."/>
            <person name="Karawczyk K."/>
            <person name="Piernik-Szablinska J."/>
            <person name="Szczecinska M."/>
            <person name="Mazdziarz M."/>
        </authorList>
    </citation>
    <scope>NUCLEOTIDE SEQUENCE [LARGE SCALE GENOMIC DNA]</scope>
    <source>
        <strain evidence="1">Rf_01</strain>
        <tissue evidence="1">Aerial parts of the thallus</tissue>
    </source>
</reference>
<dbReference type="EMBL" id="JBHFFA010000004">
    <property type="protein sequence ID" value="KAL2629107.1"/>
    <property type="molecule type" value="Genomic_DNA"/>
</dbReference>
<evidence type="ECO:0000313" key="2">
    <source>
        <dbReference type="Proteomes" id="UP001605036"/>
    </source>
</evidence>
<proteinExistence type="predicted"/>
<name>A0ABD1YHZ3_9MARC</name>
<sequence>MPESKETKKEDNDNFLPPMALLGVMRHIGMICVRADTTLMPPDLIAALREKALGFISFWYLKIDGTSRPTS</sequence>
<gene>
    <name evidence="1" type="ORF">R1flu_013793</name>
</gene>
<dbReference type="AlphaFoldDB" id="A0ABD1YHZ3"/>
<accession>A0ABD1YHZ3</accession>
<dbReference type="Proteomes" id="UP001605036">
    <property type="component" value="Unassembled WGS sequence"/>
</dbReference>